<name>A0A261R4Y7_9BORD</name>
<dbReference type="RefSeq" id="WP_094848692.1">
    <property type="nucleotide sequence ID" value="NZ_NEVJ01000003.1"/>
</dbReference>
<organism evidence="1 2">
    <name type="scientific">Bordetella genomosp. 9</name>
    <dbReference type="NCBI Taxonomy" id="1416803"/>
    <lineage>
        <taxon>Bacteria</taxon>
        <taxon>Pseudomonadati</taxon>
        <taxon>Pseudomonadota</taxon>
        <taxon>Betaproteobacteria</taxon>
        <taxon>Burkholderiales</taxon>
        <taxon>Alcaligenaceae</taxon>
        <taxon>Bordetella</taxon>
    </lineage>
</organism>
<proteinExistence type="predicted"/>
<gene>
    <name evidence="1" type="ORF">CAL26_21225</name>
</gene>
<dbReference type="EMBL" id="NEVJ01000003">
    <property type="protein sequence ID" value="OZI20079.1"/>
    <property type="molecule type" value="Genomic_DNA"/>
</dbReference>
<sequence>MSLSTLILSATRRVHRIGVKLHCQALGNRVRAANRAADRATDQHRAAMAITNAARVAEQEAKGKAHKASTLAHYAAQAAQAEAQQIGGAL</sequence>
<dbReference type="Proteomes" id="UP000216857">
    <property type="component" value="Unassembled WGS sequence"/>
</dbReference>
<evidence type="ECO:0000313" key="2">
    <source>
        <dbReference type="Proteomes" id="UP000216857"/>
    </source>
</evidence>
<keyword evidence="2" id="KW-1185">Reference proteome</keyword>
<reference evidence="1" key="1">
    <citation type="submission" date="2017-05" db="EMBL/GenBank/DDBJ databases">
        <title>Complete and WGS of Bordetella genogroups.</title>
        <authorList>
            <person name="Spilker T."/>
            <person name="Lipuma J."/>
        </authorList>
    </citation>
    <scope>NUCLEOTIDE SEQUENCE</scope>
    <source>
        <strain evidence="1">AU21707</strain>
    </source>
</reference>
<evidence type="ECO:0000313" key="1">
    <source>
        <dbReference type="EMBL" id="OZI20079.1"/>
    </source>
</evidence>
<protein>
    <submittedName>
        <fullName evidence="1">Uncharacterized protein</fullName>
    </submittedName>
</protein>
<accession>A0A261R4Y7</accession>
<dbReference type="AlphaFoldDB" id="A0A261R4Y7"/>
<comment type="caution">
    <text evidence="1">The sequence shown here is derived from an EMBL/GenBank/DDBJ whole genome shotgun (WGS) entry which is preliminary data.</text>
</comment>